<dbReference type="Gene3D" id="3.30.450.70">
    <property type="match status" value="1"/>
</dbReference>
<feature type="region of interest" description="Disordered" evidence="11">
    <location>
        <begin position="144"/>
        <end position="163"/>
    </location>
</feature>
<dbReference type="PANTHER" id="PTHR23249">
    <property type="entry name" value="TRAFFICKING PROTEIN PARTICLE COMPLEX SUBUNIT"/>
    <property type="match status" value="1"/>
</dbReference>
<keyword evidence="5" id="KW-0931">ER-Golgi transport</keyword>
<protein>
    <recommendedName>
        <fullName evidence="8">Trafficking protein particle complex subunit 4</fullName>
    </recommendedName>
</protein>
<proteinExistence type="inferred from homology"/>
<dbReference type="GO" id="GO:0030008">
    <property type="term" value="C:TRAPP complex"/>
    <property type="evidence" value="ECO:0007669"/>
    <property type="project" value="InterPro"/>
</dbReference>
<keyword evidence="6" id="KW-0333">Golgi apparatus</keyword>
<evidence type="ECO:0000256" key="3">
    <source>
        <dbReference type="ARBA" id="ARBA00022448"/>
    </source>
</evidence>
<evidence type="ECO:0000256" key="2">
    <source>
        <dbReference type="ARBA" id="ARBA00004555"/>
    </source>
</evidence>
<evidence type="ECO:0000256" key="1">
    <source>
        <dbReference type="ARBA" id="ARBA00004240"/>
    </source>
</evidence>
<evidence type="ECO:0000256" key="6">
    <source>
        <dbReference type="ARBA" id="ARBA00023034"/>
    </source>
</evidence>
<dbReference type="Ensembl" id="ENSPTXT00000007307.1">
    <property type="protein sequence ID" value="ENSPTXP00000007065.1"/>
    <property type="gene ID" value="ENSPTXG00000005144.1"/>
</dbReference>
<dbReference type="PANTHER" id="PTHR23249:SF15">
    <property type="entry name" value="TRAFFICKING PROTEIN PARTICLE COMPLEX SUBUNIT 4"/>
    <property type="match status" value="1"/>
</dbReference>
<dbReference type="Proteomes" id="UP000472273">
    <property type="component" value="Unplaced"/>
</dbReference>
<evidence type="ECO:0000313" key="13">
    <source>
        <dbReference type="Proteomes" id="UP000472273"/>
    </source>
</evidence>
<dbReference type="AlphaFoldDB" id="A0A670YES3"/>
<comment type="subcellular location">
    <subcellularLocation>
        <location evidence="1">Endoplasmic reticulum</location>
    </subcellularLocation>
    <subcellularLocation>
        <location evidence="2">Golgi apparatus</location>
    </subcellularLocation>
</comment>
<keyword evidence="4" id="KW-0256">Endoplasmic reticulum</keyword>
<dbReference type="GO" id="GO:0005794">
    <property type="term" value="C:Golgi apparatus"/>
    <property type="evidence" value="ECO:0007669"/>
    <property type="project" value="UniProtKB-SubCell"/>
</dbReference>
<dbReference type="GO" id="GO:0005783">
    <property type="term" value="C:endoplasmic reticulum"/>
    <property type="evidence" value="ECO:0007669"/>
    <property type="project" value="UniProtKB-SubCell"/>
</dbReference>
<dbReference type="InterPro" id="IPR011012">
    <property type="entry name" value="Longin-like_dom_sf"/>
</dbReference>
<reference evidence="12" key="1">
    <citation type="submission" date="2025-08" db="UniProtKB">
        <authorList>
            <consortium name="Ensembl"/>
        </authorList>
    </citation>
    <scope>IDENTIFICATION</scope>
</reference>
<evidence type="ECO:0000256" key="7">
    <source>
        <dbReference type="ARBA" id="ARBA00038179"/>
    </source>
</evidence>
<keyword evidence="13" id="KW-1185">Reference proteome</keyword>
<dbReference type="GO" id="GO:0006888">
    <property type="term" value="P:endoplasmic reticulum to Golgi vesicle-mediated transport"/>
    <property type="evidence" value="ECO:0007669"/>
    <property type="project" value="TreeGrafter"/>
</dbReference>
<comment type="function">
    <text evidence="9">Core component of the TRAPP complexes which has a function of guanine nucleotide exchange factor activity for Rab1 GTPase. Plays a role in vesicular transport from endoplasmic reticulum to Golgi and autophagy. May play a role in dendrite postsynaptic membrane trafficking.</text>
</comment>
<comment type="similarity">
    <text evidence="7">Belongs to the TRAPP small subunits family. TRAPPC4 subfamily.</text>
</comment>
<evidence type="ECO:0000256" key="9">
    <source>
        <dbReference type="ARBA" id="ARBA00046052"/>
    </source>
</evidence>
<dbReference type="FunFam" id="2.30.42.40:FF:000001">
    <property type="entry name" value="Trafficking protein particle complex 4"/>
    <property type="match status" value="1"/>
</dbReference>
<dbReference type="SUPFAM" id="SSF64356">
    <property type="entry name" value="SNARE-like"/>
    <property type="match status" value="1"/>
</dbReference>
<evidence type="ECO:0000256" key="10">
    <source>
        <dbReference type="ARBA" id="ARBA00046941"/>
    </source>
</evidence>
<organism evidence="12 13">
    <name type="scientific">Pseudonaja textilis</name>
    <name type="common">Eastern brown snake</name>
    <dbReference type="NCBI Taxonomy" id="8673"/>
    <lineage>
        <taxon>Eukaryota</taxon>
        <taxon>Metazoa</taxon>
        <taxon>Chordata</taxon>
        <taxon>Craniata</taxon>
        <taxon>Vertebrata</taxon>
        <taxon>Euteleostomi</taxon>
        <taxon>Lepidosauria</taxon>
        <taxon>Squamata</taxon>
        <taxon>Bifurcata</taxon>
        <taxon>Unidentata</taxon>
        <taxon>Episquamata</taxon>
        <taxon>Toxicofera</taxon>
        <taxon>Serpentes</taxon>
        <taxon>Colubroidea</taxon>
        <taxon>Elapidae</taxon>
        <taxon>Hydrophiinae</taxon>
        <taxon>Pseudonaja</taxon>
    </lineage>
</organism>
<evidence type="ECO:0000256" key="4">
    <source>
        <dbReference type="ARBA" id="ARBA00022824"/>
    </source>
</evidence>
<name>A0A670YES3_PSETE</name>
<comment type="subunit">
    <text evidence="10">Component of the multisubunit TRAPP (transport protein particle) complex, which includes at least TRAPPC2, TRAPPC2L, TRAPPC3, TRAPPC3L, TRAPPC4, TRAPPC5, TRAPPC8, TRAPPC9, TRAPPC10, TRAPPC11 and TRAPPC12. Interacts with SDC2.</text>
</comment>
<dbReference type="InterPro" id="IPR007233">
    <property type="entry name" value="TRAPPC"/>
</dbReference>
<sequence length="440" mass="47867">SFRAHSRAPAGRAGRLRPLTFAQELLQRSPRQRPSNLQPLRDHGGRDELVVGHLLAELVVGGFVEEDQVVQLVPHLPLGPLLLAGRKVRQGRPRPPLPSRPACPAPTFFLALPPDLLTGSLSFLADLPASFFFLSSLGGCGEAREPEGSAAGRPAGQPPTRPAQPGAYLPWRSWWGNVLLLGGFLLERKAAVRAGRKPRGLAHFRPAPEEACPPSRPTGAAMAIFSVFVVNKAGGLVYQLDHYAPRAEAEKTFSFPLDLVLRAHDERVLVAFGQRDGIRVGHAVLAINGADVNGRLTADGKDVQEFLGNPANYPVAIRFGRPRLSSNEKLMLASMFHSLFAIGSQLSPEQGSSGIEVLETDTFKLHCFQTLTGIKFVVLADPRQAGIEALLRKIYEIYSDFALKNPFYSLEMPIRCELFDQNLKLALEVAEKAGPFVPGL</sequence>
<evidence type="ECO:0000256" key="8">
    <source>
        <dbReference type="ARBA" id="ARBA00039791"/>
    </source>
</evidence>
<accession>A0A670YES3</accession>
<dbReference type="CDD" id="cd14856">
    <property type="entry name" value="TRAPPC4_synbindin"/>
    <property type="match status" value="1"/>
</dbReference>
<dbReference type="GeneTree" id="ENSGT00940000153761"/>
<dbReference type="FunFam" id="3.30.450.70:FF:000009">
    <property type="entry name" value="Trafficking protein particle complex 4"/>
    <property type="match status" value="1"/>
</dbReference>
<dbReference type="SMART" id="SM01399">
    <property type="entry name" value="Sybindin"/>
    <property type="match status" value="1"/>
</dbReference>
<dbReference type="Gene3D" id="2.30.42.40">
    <property type="match status" value="1"/>
</dbReference>
<gene>
    <name evidence="12" type="primary">TRAPPC4</name>
</gene>
<evidence type="ECO:0000256" key="11">
    <source>
        <dbReference type="SAM" id="MobiDB-lite"/>
    </source>
</evidence>
<evidence type="ECO:0000256" key="5">
    <source>
        <dbReference type="ARBA" id="ARBA00022892"/>
    </source>
</evidence>
<dbReference type="Pfam" id="PF04099">
    <property type="entry name" value="Sybindin"/>
    <property type="match status" value="1"/>
</dbReference>
<keyword evidence="3" id="KW-0813">Transport</keyword>
<evidence type="ECO:0000313" key="12">
    <source>
        <dbReference type="Ensembl" id="ENSPTXP00000007065.1"/>
    </source>
</evidence>
<reference evidence="12" key="2">
    <citation type="submission" date="2025-09" db="UniProtKB">
        <authorList>
            <consortium name="Ensembl"/>
        </authorList>
    </citation>
    <scope>IDENTIFICATION</scope>
</reference>